<evidence type="ECO:0000313" key="4">
    <source>
        <dbReference type="EMBL" id="PIK37704.1"/>
    </source>
</evidence>
<sequence length="563" mass="64235">MKVHQLLVVLLHVAASWTSVSGINRADPAFQTFMANLIEQFQELAFYVGRQQFAVVVMISQQELADWNVNYQPSDASGNPLIDWSRPLSPSNQNQYVNFIVAVPNHIGEHSERQIMPHLGQLLQRFRITHDNQNPAAIILYTRICPCQDCTDDIIHSFHELNLPPQVERGVIYTTAGDVPGVDSDYAWTRLTAYAFVFFRFAVTQGQCRPRQFKLGLGELHEVNDCRPLQTYLLDKFGESLEGCVSSTESGRATADLINRLMASCSLELGKLDICLERNVKVSLGSYCAHANGVATAARLSRYMKQVMQSSTNNLDLHFVSMPLDPSNPTQIMDAITSRDQLQSYDKSVTYSCKDNRQRGLMCSTLRTNYLTAGRSICKQDYPCDYRSYSYSWCYLETGSWDYCCTENCLDGWCKSGTTYRQCTGDIGYVTAGNTVCRTDSPCGLHGNEYSWCYTDYSWEYCCTDECGYKSYGYQWCQAGNTWEYCGRYYNGQGLSNVKNVDCLPDHQCGKHAAYSYKYWCYTDSRKNWDYCCIPGCPCGTYSYSYWWCYTGESKDRWDYCNI</sequence>
<dbReference type="AlphaFoldDB" id="A0A2G8JPL6"/>
<feature type="chain" id="PRO_5013909861" description="Kringle domain-containing protein" evidence="2">
    <location>
        <begin position="23"/>
        <end position="563"/>
    </location>
</feature>
<name>A0A2G8JPL6_STIJA</name>
<keyword evidence="5" id="KW-1185">Reference proteome</keyword>
<protein>
    <recommendedName>
        <fullName evidence="3">Kringle domain-containing protein</fullName>
    </recommendedName>
</protein>
<dbReference type="Proteomes" id="UP000230750">
    <property type="component" value="Unassembled WGS sequence"/>
</dbReference>
<evidence type="ECO:0000313" key="5">
    <source>
        <dbReference type="Proteomes" id="UP000230750"/>
    </source>
</evidence>
<keyword evidence="2" id="KW-0732">Signal</keyword>
<dbReference type="InterPro" id="IPR000001">
    <property type="entry name" value="Kringle"/>
</dbReference>
<feature type="domain" description="Kringle" evidence="3">
    <location>
        <begin position="481"/>
        <end position="563"/>
    </location>
</feature>
<gene>
    <name evidence="4" type="ORF">BSL78_25462</name>
</gene>
<feature type="signal peptide" evidence="2">
    <location>
        <begin position="1"/>
        <end position="22"/>
    </location>
</feature>
<dbReference type="OrthoDB" id="69221at2759"/>
<dbReference type="EMBL" id="MRZV01001465">
    <property type="protein sequence ID" value="PIK37704.1"/>
    <property type="molecule type" value="Genomic_DNA"/>
</dbReference>
<comment type="caution">
    <text evidence="4">The sequence shown here is derived from an EMBL/GenBank/DDBJ whole genome shotgun (WGS) entry which is preliminary data.</text>
</comment>
<comment type="caution">
    <text evidence="1">Lacks conserved residue(s) required for the propagation of feature annotation.</text>
</comment>
<evidence type="ECO:0000259" key="3">
    <source>
        <dbReference type="PROSITE" id="PS50070"/>
    </source>
</evidence>
<reference evidence="4 5" key="1">
    <citation type="journal article" date="2017" name="PLoS Biol.">
        <title>The sea cucumber genome provides insights into morphological evolution and visceral regeneration.</title>
        <authorList>
            <person name="Zhang X."/>
            <person name="Sun L."/>
            <person name="Yuan J."/>
            <person name="Sun Y."/>
            <person name="Gao Y."/>
            <person name="Zhang L."/>
            <person name="Li S."/>
            <person name="Dai H."/>
            <person name="Hamel J.F."/>
            <person name="Liu C."/>
            <person name="Yu Y."/>
            <person name="Liu S."/>
            <person name="Lin W."/>
            <person name="Guo K."/>
            <person name="Jin S."/>
            <person name="Xu P."/>
            <person name="Storey K.B."/>
            <person name="Huan P."/>
            <person name="Zhang T."/>
            <person name="Zhou Y."/>
            <person name="Zhang J."/>
            <person name="Lin C."/>
            <person name="Li X."/>
            <person name="Xing L."/>
            <person name="Huo D."/>
            <person name="Sun M."/>
            <person name="Wang L."/>
            <person name="Mercier A."/>
            <person name="Li F."/>
            <person name="Yang H."/>
            <person name="Xiang J."/>
        </authorList>
    </citation>
    <scope>NUCLEOTIDE SEQUENCE [LARGE SCALE GENOMIC DNA]</scope>
    <source>
        <strain evidence="4">Shaxun</strain>
        <tissue evidence="4">Muscle</tissue>
    </source>
</reference>
<keyword evidence="1" id="KW-0420">Kringle</keyword>
<proteinExistence type="predicted"/>
<organism evidence="4 5">
    <name type="scientific">Stichopus japonicus</name>
    <name type="common">Sea cucumber</name>
    <dbReference type="NCBI Taxonomy" id="307972"/>
    <lineage>
        <taxon>Eukaryota</taxon>
        <taxon>Metazoa</taxon>
        <taxon>Echinodermata</taxon>
        <taxon>Eleutherozoa</taxon>
        <taxon>Echinozoa</taxon>
        <taxon>Holothuroidea</taxon>
        <taxon>Aspidochirotacea</taxon>
        <taxon>Aspidochirotida</taxon>
        <taxon>Stichopodidae</taxon>
        <taxon>Apostichopus</taxon>
    </lineage>
</organism>
<dbReference type="STRING" id="307972.A0A2G8JPL6"/>
<accession>A0A2G8JPL6</accession>
<dbReference type="PROSITE" id="PS50070">
    <property type="entry name" value="KRINGLE_2"/>
    <property type="match status" value="1"/>
</dbReference>
<evidence type="ECO:0000256" key="2">
    <source>
        <dbReference type="SAM" id="SignalP"/>
    </source>
</evidence>
<evidence type="ECO:0000256" key="1">
    <source>
        <dbReference type="PROSITE-ProRule" id="PRU00121"/>
    </source>
</evidence>